<dbReference type="Proteomes" id="UP001341840">
    <property type="component" value="Unassembled WGS sequence"/>
</dbReference>
<reference evidence="2 3" key="1">
    <citation type="journal article" date="2023" name="Plants (Basel)">
        <title>Bridging the Gap: Combining Genomics and Transcriptomics Approaches to Understand Stylosanthes scabra, an Orphan Legume from the Brazilian Caatinga.</title>
        <authorList>
            <person name="Ferreira-Neto J.R.C."/>
            <person name="da Silva M.D."/>
            <person name="Binneck E."/>
            <person name="de Melo N.F."/>
            <person name="da Silva R.H."/>
            <person name="de Melo A.L.T.M."/>
            <person name="Pandolfi V."/>
            <person name="Bustamante F.O."/>
            <person name="Brasileiro-Vidal A.C."/>
            <person name="Benko-Iseppon A.M."/>
        </authorList>
    </citation>
    <scope>NUCLEOTIDE SEQUENCE [LARGE SCALE GENOMIC DNA]</scope>
    <source>
        <tissue evidence="2">Leaves</tissue>
    </source>
</reference>
<proteinExistence type="predicted"/>
<dbReference type="EMBL" id="JASCZI010242117">
    <property type="protein sequence ID" value="MED6209672.1"/>
    <property type="molecule type" value="Genomic_DNA"/>
</dbReference>
<name>A0ABU6YGZ5_9FABA</name>
<feature type="domain" description="Thiaminase-2/PQQC" evidence="1">
    <location>
        <begin position="85"/>
        <end position="182"/>
    </location>
</feature>
<comment type="caution">
    <text evidence="2">The sequence shown here is derived from an EMBL/GenBank/DDBJ whole genome shotgun (WGS) entry which is preliminary data.</text>
</comment>
<dbReference type="InterPro" id="IPR036412">
    <property type="entry name" value="HAD-like_sf"/>
</dbReference>
<organism evidence="2 3">
    <name type="scientific">Stylosanthes scabra</name>
    <dbReference type="NCBI Taxonomy" id="79078"/>
    <lineage>
        <taxon>Eukaryota</taxon>
        <taxon>Viridiplantae</taxon>
        <taxon>Streptophyta</taxon>
        <taxon>Embryophyta</taxon>
        <taxon>Tracheophyta</taxon>
        <taxon>Spermatophyta</taxon>
        <taxon>Magnoliopsida</taxon>
        <taxon>eudicotyledons</taxon>
        <taxon>Gunneridae</taxon>
        <taxon>Pentapetalae</taxon>
        <taxon>rosids</taxon>
        <taxon>fabids</taxon>
        <taxon>Fabales</taxon>
        <taxon>Fabaceae</taxon>
        <taxon>Papilionoideae</taxon>
        <taxon>50 kb inversion clade</taxon>
        <taxon>dalbergioids sensu lato</taxon>
        <taxon>Dalbergieae</taxon>
        <taxon>Pterocarpus clade</taxon>
        <taxon>Stylosanthes</taxon>
    </lineage>
</organism>
<dbReference type="Pfam" id="PF03070">
    <property type="entry name" value="TENA_THI-4"/>
    <property type="match status" value="2"/>
</dbReference>
<dbReference type="InterPro" id="IPR016084">
    <property type="entry name" value="Haem_Oase-like_multi-hlx"/>
</dbReference>
<accession>A0ABU6YGZ5</accession>
<gene>
    <name evidence="2" type="primary">TH2_1</name>
    <name evidence="2" type="ORF">PIB30_057012</name>
</gene>
<dbReference type="Gene3D" id="1.20.910.10">
    <property type="entry name" value="Heme oxygenase-like"/>
    <property type="match status" value="1"/>
</dbReference>
<evidence type="ECO:0000259" key="1">
    <source>
        <dbReference type="Pfam" id="PF03070"/>
    </source>
</evidence>
<feature type="domain" description="Thiaminase-2/PQQC" evidence="1">
    <location>
        <begin position="205"/>
        <end position="291"/>
    </location>
</feature>
<sequence>MRMRFFFPNPIKTLIAATSPPPPPPSSFHLPTSLRSCRNHTTLRSPIGSRMTSIAAAASVNSESGLARRFWIKFTRESLFAMYTPFVVSLASGNLHIDSFRHYIAQDVHFLRAFAQAYELAEDCADDDDAKVGISELRKAVLEELKMHNSLVQEWGLDLAKENNINSATVKYTQFLLATASGKIEGLKGPGKLATPFEKTKIAAYTLGAMTPCMRLYAFLGKKFQELLDSDESTHPYKKWIDNYASDGFQASALQTEDLLDKLSVSLTGEELDVIEKLYDQAMKLEIDFFSAQPLFQPTILPLTKGHNPAEDHLVIFSDFDLTCTVVDSSAILAEIAIVTAPKSDQNQTEDQMVRLSSSDLRNTWGFLSKQYTEEYEQCIERIMPANKFGLVCFAVDNFDYKELSTALEQLSKFENTANNRVIESGVLKGINLEDIKRAGERLILQDGCRNFFQKIVNNENLNANVHVLSYCWCGDLIRSAFSSDDLKELDVHANEFTYEGSVSSGEIVKKVESPIDKVQAFRNILKNSNDDKRKLTVYIGDSVGDLLCLLEADIGIVIGSSSSLRSIGTQFGVTFVPLFSGLVKKQKEYIEESSSNWKGLSGILYTVSSWAEVHAFILGW</sequence>
<dbReference type="InterPro" id="IPR023214">
    <property type="entry name" value="HAD_sf"/>
</dbReference>
<dbReference type="Gene3D" id="3.40.50.1000">
    <property type="entry name" value="HAD superfamily/HAD-like"/>
    <property type="match status" value="1"/>
</dbReference>
<protein>
    <submittedName>
        <fullName evidence="2">Beta ketoadipyl CoA thiolase, th2</fullName>
    </submittedName>
</protein>
<dbReference type="SUPFAM" id="SSF56784">
    <property type="entry name" value="HAD-like"/>
    <property type="match status" value="1"/>
</dbReference>
<dbReference type="SUPFAM" id="SSF48613">
    <property type="entry name" value="Heme oxygenase-like"/>
    <property type="match status" value="1"/>
</dbReference>
<dbReference type="InterPro" id="IPR004305">
    <property type="entry name" value="Thiaminase-2/PQQC"/>
</dbReference>
<keyword evidence="3" id="KW-1185">Reference proteome</keyword>
<dbReference type="InterPro" id="IPR050967">
    <property type="entry name" value="Thiamine_Salvage_TenA"/>
</dbReference>
<dbReference type="PANTHER" id="PTHR43198">
    <property type="entry name" value="BIFUNCTIONAL TH2 PROTEIN"/>
    <property type="match status" value="1"/>
</dbReference>
<evidence type="ECO:0000313" key="3">
    <source>
        <dbReference type="Proteomes" id="UP001341840"/>
    </source>
</evidence>
<dbReference type="PANTHER" id="PTHR43198:SF2">
    <property type="entry name" value="SI:CH1073-67J19.1-RELATED"/>
    <property type="match status" value="1"/>
</dbReference>
<evidence type="ECO:0000313" key="2">
    <source>
        <dbReference type="EMBL" id="MED6209672.1"/>
    </source>
</evidence>
<dbReference type="CDD" id="cd19368">
    <property type="entry name" value="TenA_C_AtTH2-like"/>
    <property type="match status" value="1"/>
</dbReference>